<protein>
    <submittedName>
        <fullName evidence="1">Uncharacterized protein</fullName>
    </submittedName>
</protein>
<gene>
    <name evidence="1" type="ORF">BLA32_05355</name>
</gene>
<name>A0A1L4DGG2_BORAF</name>
<proteinExistence type="predicted"/>
<organism evidence="1">
    <name type="scientific">Borreliella afzelii</name>
    <name type="common">Borrelia afzelii</name>
    <dbReference type="NCBI Taxonomy" id="29518"/>
    <lineage>
        <taxon>Bacteria</taxon>
        <taxon>Pseudomonadati</taxon>
        <taxon>Spirochaetota</taxon>
        <taxon>Spirochaetia</taxon>
        <taxon>Spirochaetales</taxon>
        <taxon>Borreliaceae</taxon>
        <taxon>Borreliella</taxon>
    </lineage>
</organism>
<sequence>MSNLDRRVLKLEVETRNLVALVNEVKSKLGRVEIRLNKVDDGLNKSNNKCMFFTNKLSKCT</sequence>
<keyword evidence="1" id="KW-0614">Plasmid</keyword>
<geneLocation type="plasmid" evidence="1">
    <name>unnamed</name>
</geneLocation>
<reference evidence="1" key="1">
    <citation type="submission" date="2016-11" db="EMBL/GenBank/DDBJ databases">
        <title>Borrelia afzelii Genome sequencing and assembly.</title>
        <authorList>
            <person name="Bontemps-Gallo S."/>
        </authorList>
    </citation>
    <scope>NUCLEOTIDE SEQUENCE</scope>
    <source>
        <strain evidence="1">BO23</strain>
        <plasmid evidence="1">unnamed</plasmid>
    </source>
</reference>
<dbReference type="AlphaFoldDB" id="A0A1L4DGG2"/>
<dbReference type="EMBL" id="CP018268">
    <property type="protein sequence ID" value="APJ09300.1"/>
    <property type="molecule type" value="Genomic_DNA"/>
</dbReference>
<evidence type="ECO:0000313" key="1">
    <source>
        <dbReference type="EMBL" id="APJ09300.1"/>
    </source>
</evidence>
<accession>A0A1L4DGG2</accession>